<protein>
    <submittedName>
        <fullName evidence="4">Sulfotransferase domain-containing protein</fullName>
    </submittedName>
</protein>
<accession>A0A6L9SA83</accession>
<evidence type="ECO:0000256" key="2">
    <source>
        <dbReference type="ARBA" id="ARBA00022679"/>
    </source>
</evidence>
<dbReference type="RefSeq" id="WP_163737437.1">
    <property type="nucleotide sequence ID" value="NZ_JAAGOA010000007.1"/>
</dbReference>
<dbReference type="InterPro" id="IPR000863">
    <property type="entry name" value="Sulfotransferase_dom"/>
</dbReference>
<dbReference type="Proteomes" id="UP000475214">
    <property type="component" value="Unassembled WGS sequence"/>
</dbReference>
<dbReference type="PANTHER" id="PTHR11783">
    <property type="entry name" value="SULFOTRANSFERASE SULT"/>
    <property type="match status" value="1"/>
</dbReference>
<evidence type="ECO:0000313" key="4">
    <source>
        <dbReference type="EMBL" id="NEE00870.1"/>
    </source>
</evidence>
<reference evidence="4 5" key="1">
    <citation type="submission" date="2020-02" db="EMBL/GenBank/DDBJ databases">
        <authorList>
            <person name="Li X.-J."/>
            <person name="Han X.-M."/>
        </authorList>
    </citation>
    <scope>NUCLEOTIDE SEQUENCE [LARGE SCALE GENOMIC DNA]</scope>
    <source>
        <strain evidence="4 5">CCTCC AB 2017055</strain>
    </source>
</reference>
<sequence length="305" mass="34768">MPDAPIRYQSADEDSARWLEFPFREGDIVISTRSKSGTTWMQMICALLVFQTPDLPAPLSTLSPWLDWLIVPRDEVYDRLAAQQHRRFIKTHTPLDGVPIDPRATYIVVARHPLDMAVSLYHQGQNLDRKRIRALAGEPEQEMSSDRDEAPRPVRPLDEWLRAWIENDADPRAELDSLPGVMWHLADAWARRESGNVVLVHYDDLTADLEGEMRRLADRLGFSVAEETWPALVKAASFEHMRANAEHLAPDPAGIMKSRSAFFRQGTSGSGQAVLSADDRARYRARTEELAPAEMLDWLHRAERR</sequence>
<comment type="similarity">
    <text evidence="1">Belongs to the sulfotransferase 1 family.</text>
</comment>
<dbReference type="GO" id="GO:0008146">
    <property type="term" value="F:sulfotransferase activity"/>
    <property type="evidence" value="ECO:0007669"/>
    <property type="project" value="InterPro"/>
</dbReference>
<dbReference type="AlphaFoldDB" id="A0A6L9SA83"/>
<evidence type="ECO:0000259" key="3">
    <source>
        <dbReference type="Pfam" id="PF00685"/>
    </source>
</evidence>
<evidence type="ECO:0000256" key="1">
    <source>
        <dbReference type="ARBA" id="ARBA00005771"/>
    </source>
</evidence>
<dbReference type="InterPro" id="IPR027417">
    <property type="entry name" value="P-loop_NTPase"/>
</dbReference>
<organism evidence="4 5">
    <name type="scientific">Phytoactinopolyspora halotolerans</name>
    <dbReference type="NCBI Taxonomy" id="1981512"/>
    <lineage>
        <taxon>Bacteria</taxon>
        <taxon>Bacillati</taxon>
        <taxon>Actinomycetota</taxon>
        <taxon>Actinomycetes</taxon>
        <taxon>Jiangellales</taxon>
        <taxon>Jiangellaceae</taxon>
        <taxon>Phytoactinopolyspora</taxon>
    </lineage>
</organism>
<comment type="caution">
    <text evidence="4">The sequence shown here is derived from an EMBL/GenBank/DDBJ whole genome shotgun (WGS) entry which is preliminary data.</text>
</comment>
<feature type="domain" description="Sulfotransferase" evidence="3">
    <location>
        <begin position="26"/>
        <end position="288"/>
    </location>
</feature>
<dbReference type="SUPFAM" id="SSF52540">
    <property type="entry name" value="P-loop containing nucleoside triphosphate hydrolases"/>
    <property type="match status" value="1"/>
</dbReference>
<keyword evidence="5" id="KW-1185">Reference proteome</keyword>
<dbReference type="EMBL" id="JAAGOA010000007">
    <property type="protein sequence ID" value="NEE00870.1"/>
    <property type="molecule type" value="Genomic_DNA"/>
</dbReference>
<evidence type="ECO:0000313" key="5">
    <source>
        <dbReference type="Proteomes" id="UP000475214"/>
    </source>
</evidence>
<dbReference type="Pfam" id="PF00685">
    <property type="entry name" value="Sulfotransfer_1"/>
    <property type="match status" value="1"/>
</dbReference>
<keyword evidence="2 4" id="KW-0808">Transferase</keyword>
<dbReference type="Gene3D" id="3.40.50.300">
    <property type="entry name" value="P-loop containing nucleotide triphosphate hydrolases"/>
    <property type="match status" value="1"/>
</dbReference>
<name>A0A6L9SA83_9ACTN</name>
<gene>
    <name evidence="4" type="ORF">G1H10_11900</name>
</gene>
<proteinExistence type="inferred from homology"/>